<dbReference type="InterPro" id="IPR004020">
    <property type="entry name" value="DAPIN"/>
</dbReference>
<dbReference type="Gene3D" id="1.10.533.10">
    <property type="entry name" value="Death Domain, Fas"/>
    <property type="match status" value="1"/>
</dbReference>
<dbReference type="SUPFAM" id="SSF47986">
    <property type="entry name" value="DEATH domain"/>
    <property type="match status" value="1"/>
</dbReference>
<name>A0A3B3TGA0_9TELE</name>
<organism evidence="2 3">
    <name type="scientific">Paramormyrops kingsleyae</name>
    <dbReference type="NCBI Taxonomy" id="1676925"/>
    <lineage>
        <taxon>Eukaryota</taxon>
        <taxon>Metazoa</taxon>
        <taxon>Chordata</taxon>
        <taxon>Craniata</taxon>
        <taxon>Vertebrata</taxon>
        <taxon>Euteleostomi</taxon>
        <taxon>Actinopterygii</taxon>
        <taxon>Neopterygii</taxon>
        <taxon>Teleostei</taxon>
        <taxon>Osteoglossocephala</taxon>
        <taxon>Osteoglossomorpha</taxon>
        <taxon>Osteoglossiformes</taxon>
        <taxon>Mormyridae</taxon>
        <taxon>Paramormyrops</taxon>
    </lineage>
</organism>
<dbReference type="Pfam" id="PF02758">
    <property type="entry name" value="PYRIN"/>
    <property type="match status" value="1"/>
</dbReference>
<sequence>MLRKFNQSGYVLDDELKRFKFHLNTQVLQEFQPIPVSQLERADRMDTVKKMKDYYNTEGALRVTHAVLKKMEMNDLAKKVQKVMNMAITASAILGRLSARFRSVYGNF</sequence>
<evidence type="ECO:0000259" key="1">
    <source>
        <dbReference type="PROSITE" id="PS50824"/>
    </source>
</evidence>
<protein>
    <recommendedName>
        <fullName evidence="1">Pyrin domain-containing protein</fullName>
    </recommendedName>
</protein>
<dbReference type="CDD" id="cd08321">
    <property type="entry name" value="Pyrin_ASC-like"/>
    <property type="match status" value="1"/>
</dbReference>
<dbReference type="GeneTree" id="ENSGT01140000282809"/>
<evidence type="ECO:0000313" key="2">
    <source>
        <dbReference type="Ensembl" id="ENSPKIP00000041438.1"/>
    </source>
</evidence>
<evidence type="ECO:0000313" key="3">
    <source>
        <dbReference type="Proteomes" id="UP000261540"/>
    </source>
</evidence>
<reference evidence="2" key="1">
    <citation type="submission" date="2025-08" db="UniProtKB">
        <authorList>
            <consortium name="Ensembl"/>
        </authorList>
    </citation>
    <scope>IDENTIFICATION</scope>
</reference>
<proteinExistence type="predicted"/>
<dbReference type="AlphaFoldDB" id="A0A3B3TGA0"/>
<dbReference type="Proteomes" id="UP000261540">
    <property type="component" value="Unplaced"/>
</dbReference>
<dbReference type="PROSITE" id="PS50824">
    <property type="entry name" value="DAPIN"/>
    <property type="match status" value="1"/>
</dbReference>
<keyword evidence="3" id="KW-1185">Reference proteome</keyword>
<dbReference type="SMART" id="SM01289">
    <property type="entry name" value="PYRIN"/>
    <property type="match status" value="1"/>
</dbReference>
<accession>A0A3B3TGA0</accession>
<feature type="domain" description="Pyrin" evidence="1">
    <location>
        <begin position="13"/>
        <end position="86"/>
    </location>
</feature>
<dbReference type="Ensembl" id="ENSPKIT00000022473.1">
    <property type="protein sequence ID" value="ENSPKIP00000041438.1"/>
    <property type="gene ID" value="ENSPKIG00000017992.1"/>
</dbReference>
<dbReference type="InterPro" id="IPR011029">
    <property type="entry name" value="DEATH-like_dom_sf"/>
</dbReference>
<reference evidence="2" key="2">
    <citation type="submission" date="2025-09" db="UniProtKB">
        <authorList>
            <consortium name="Ensembl"/>
        </authorList>
    </citation>
    <scope>IDENTIFICATION</scope>
</reference>